<protein>
    <submittedName>
        <fullName evidence="1">Uncharacterized protein</fullName>
    </submittedName>
</protein>
<proteinExistence type="predicted"/>
<name>A0A1Q9CD28_SYMMI</name>
<evidence type="ECO:0000313" key="2">
    <source>
        <dbReference type="Proteomes" id="UP000186817"/>
    </source>
</evidence>
<dbReference type="EMBL" id="LSRX01001341">
    <property type="protein sequence ID" value="OLP80821.1"/>
    <property type="molecule type" value="Genomic_DNA"/>
</dbReference>
<sequence length="245" mass="27335">MSMLAQRAQKVLDDQEAQSQAEDLDLYDPNHGFKYQKWDNKEGTMKAIPGRDPLPAKRIVEIAKEMSVLSTHPQLLNRFHATRQLQEQMEGATVTWLLEVGWRGEATARFWELLQLLSHNSALQMLGCTLRPDRLQRSALAQQLQSLLNSLNIQLPSTGQGADKKLSEAGTKSATDPPVVTAALAPGLWQSYDDSRHLRDEGGTEVVALQLSRFSNARGIATKLHHRIKAEPDILLPQWTSTGIL</sequence>
<comment type="caution">
    <text evidence="1">The sequence shown here is derived from an EMBL/GenBank/DDBJ whole genome shotgun (WGS) entry which is preliminary data.</text>
</comment>
<dbReference type="Proteomes" id="UP000186817">
    <property type="component" value="Unassembled WGS sequence"/>
</dbReference>
<accession>A0A1Q9CD28</accession>
<dbReference type="AlphaFoldDB" id="A0A1Q9CD28"/>
<gene>
    <name evidence="1" type="ORF">AK812_SmicGene38708</name>
</gene>
<organism evidence="1 2">
    <name type="scientific">Symbiodinium microadriaticum</name>
    <name type="common">Dinoflagellate</name>
    <name type="synonym">Zooxanthella microadriatica</name>
    <dbReference type="NCBI Taxonomy" id="2951"/>
    <lineage>
        <taxon>Eukaryota</taxon>
        <taxon>Sar</taxon>
        <taxon>Alveolata</taxon>
        <taxon>Dinophyceae</taxon>
        <taxon>Suessiales</taxon>
        <taxon>Symbiodiniaceae</taxon>
        <taxon>Symbiodinium</taxon>
    </lineage>
</organism>
<reference evidence="1 2" key="1">
    <citation type="submission" date="2016-02" db="EMBL/GenBank/DDBJ databases">
        <title>Genome analysis of coral dinoflagellate symbionts highlights evolutionary adaptations to a symbiotic lifestyle.</title>
        <authorList>
            <person name="Aranda M."/>
            <person name="Li Y."/>
            <person name="Liew Y.J."/>
            <person name="Baumgarten S."/>
            <person name="Simakov O."/>
            <person name="Wilson M."/>
            <person name="Piel J."/>
            <person name="Ashoor H."/>
            <person name="Bougouffa S."/>
            <person name="Bajic V.B."/>
            <person name="Ryu T."/>
            <person name="Ravasi T."/>
            <person name="Bayer T."/>
            <person name="Micklem G."/>
            <person name="Kim H."/>
            <person name="Bhak J."/>
            <person name="Lajeunesse T.C."/>
            <person name="Voolstra C.R."/>
        </authorList>
    </citation>
    <scope>NUCLEOTIDE SEQUENCE [LARGE SCALE GENOMIC DNA]</scope>
    <source>
        <strain evidence="1 2">CCMP2467</strain>
    </source>
</reference>
<dbReference type="OrthoDB" id="10356748at2759"/>
<evidence type="ECO:0000313" key="1">
    <source>
        <dbReference type="EMBL" id="OLP80821.1"/>
    </source>
</evidence>
<keyword evidence="2" id="KW-1185">Reference proteome</keyword>